<feature type="region of interest" description="Disordered" evidence="1">
    <location>
        <begin position="1"/>
        <end position="58"/>
    </location>
</feature>
<evidence type="ECO:0000313" key="2">
    <source>
        <dbReference type="EMBL" id="KAI1879386.1"/>
    </source>
</evidence>
<keyword evidence="3" id="KW-1185">Reference proteome</keyword>
<proteinExistence type="predicted"/>
<gene>
    <name evidence="2" type="ORF">JX265_002340</name>
</gene>
<organism evidence="2 3">
    <name type="scientific">Neoarthrinium moseri</name>
    <dbReference type="NCBI Taxonomy" id="1658444"/>
    <lineage>
        <taxon>Eukaryota</taxon>
        <taxon>Fungi</taxon>
        <taxon>Dikarya</taxon>
        <taxon>Ascomycota</taxon>
        <taxon>Pezizomycotina</taxon>
        <taxon>Sordariomycetes</taxon>
        <taxon>Xylariomycetidae</taxon>
        <taxon>Amphisphaeriales</taxon>
        <taxon>Apiosporaceae</taxon>
        <taxon>Neoarthrinium</taxon>
    </lineage>
</organism>
<evidence type="ECO:0000313" key="3">
    <source>
        <dbReference type="Proteomes" id="UP000829685"/>
    </source>
</evidence>
<name>A0A9Q0AUP4_9PEZI</name>
<dbReference type="AlphaFoldDB" id="A0A9Q0AUP4"/>
<accession>A0A9Q0AUP4</accession>
<protein>
    <submittedName>
        <fullName evidence="2">Uncharacterized protein</fullName>
    </submittedName>
</protein>
<feature type="compositionally biased region" description="Polar residues" evidence="1">
    <location>
        <begin position="17"/>
        <end position="30"/>
    </location>
</feature>
<reference evidence="2" key="1">
    <citation type="submission" date="2021-03" db="EMBL/GenBank/DDBJ databases">
        <title>Revisited historic fungal species revealed as producer of novel bioactive compounds through whole genome sequencing and comparative genomics.</title>
        <authorList>
            <person name="Vignolle G.A."/>
            <person name="Hochenegger N."/>
            <person name="Mach R.L."/>
            <person name="Mach-Aigner A.R."/>
            <person name="Javad Rahimi M."/>
            <person name="Salim K.A."/>
            <person name="Chan C.M."/>
            <person name="Lim L.B.L."/>
            <person name="Cai F."/>
            <person name="Druzhinina I.S."/>
            <person name="U'Ren J.M."/>
            <person name="Derntl C."/>
        </authorList>
    </citation>
    <scope>NUCLEOTIDE SEQUENCE</scope>
    <source>
        <strain evidence="2">TUCIM 5799</strain>
    </source>
</reference>
<dbReference type="Proteomes" id="UP000829685">
    <property type="component" value="Unassembled WGS sequence"/>
</dbReference>
<dbReference type="EMBL" id="JAFIMR010000004">
    <property type="protein sequence ID" value="KAI1879386.1"/>
    <property type="molecule type" value="Genomic_DNA"/>
</dbReference>
<comment type="caution">
    <text evidence="2">The sequence shown here is derived from an EMBL/GenBank/DDBJ whole genome shotgun (WGS) entry which is preliminary data.</text>
</comment>
<evidence type="ECO:0000256" key="1">
    <source>
        <dbReference type="SAM" id="MobiDB-lite"/>
    </source>
</evidence>
<sequence>MKWNGAASTDHAKIRASEQSTSDQTRQTPAKGQRPRESHRALKNRALCNQADSTSSESLPYHNIFHAPLLLLVAPAPTKVDTRTRILAMVQQQH</sequence>